<dbReference type="GO" id="GO:0044010">
    <property type="term" value="P:single-species biofilm formation"/>
    <property type="evidence" value="ECO:0007669"/>
    <property type="project" value="TreeGrafter"/>
</dbReference>
<keyword evidence="3" id="KW-1185">Reference proteome</keyword>
<name>A0A6P1MAS7_9BACT</name>
<dbReference type="Proteomes" id="UP000464954">
    <property type="component" value="Chromosome"/>
</dbReference>
<evidence type="ECO:0000259" key="1">
    <source>
        <dbReference type="Pfam" id="PF00535"/>
    </source>
</evidence>
<dbReference type="PANTHER" id="PTHR43685:SF13">
    <property type="entry name" value="O ANTIGEN BIOSYNTHESIS RHAMNOSYLTRANSFERASE RFBN"/>
    <property type="match status" value="1"/>
</dbReference>
<feature type="domain" description="Glycosyltransferase 2-like" evidence="1">
    <location>
        <begin position="6"/>
        <end position="160"/>
    </location>
</feature>
<evidence type="ECO:0000313" key="3">
    <source>
        <dbReference type="Proteomes" id="UP000464954"/>
    </source>
</evidence>
<dbReference type="RefSeq" id="WP_160626340.1">
    <property type="nucleotide sequence ID" value="NZ_CP047593.1"/>
</dbReference>
<dbReference type="GO" id="GO:0016740">
    <property type="term" value="F:transferase activity"/>
    <property type="evidence" value="ECO:0007669"/>
    <property type="project" value="UniProtKB-KW"/>
</dbReference>
<sequence length="279" mass="31810">MSQAAVIMRSKDEMPHVPPALQSLHSQTFKDINLWAVDSGSTDGSLEELQKEVPKTQMVQIPPEEYIPGIVLNDMIARTSEDIIVLQNADSIFQSDDALAKLLQPIFDGEADAAMCSQRTRPDAKFIVTYDYLRAYDPKNIKGDNADFFSAVTCAFRRQLWEETRFPEEGYAEDVAWARACRAKGAHFKLVADSVVEHSHNYTLKGLYRKKFRHGVTFAREYGRRANLFFQTLELCKEWARDFLYALRKGRIDTIPYNIAYRAVIHTGLYQGLKEGSRG</sequence>
<accession>A0A6P1MAS7</accession>
<dbReference type="CDD" id="cd00761">
    <property type="entry name" value="Glyco_tranf_GTA_type"/>
    <property type="match status" value="1"/>
</dbReference>
<gene>
    <name evidence="2" type="ORF">GT409_01745</name>
</gene>
<dbReference type="PANTHER" id="PTHR43685">
    <property type="entry name" value="GLYCOSYLTRANSFERASE"/>
    <property type="match status" value="1"/>
</dbReference>
<reference evidence="2 3" key="1">
    <citation type="submission" date="2020-01" db="EMBL/GenBank/DDBJ databases">
        <title>Ponticoccus aerotolerans gen. nov., sp. nov., an anaerobic bacterium and proposal of Ponticoccusceae fam. nov., Ponticoccusles ord. nov. and Ponticoccuse classis nov. in the phylum Kiritimatiellaeota.</title>
        <authorList>
            <person name="Zhou L.Y."/>
            <person name="Du Z.J."/>
        </authorList>
    </citation>
    <scope>NUCLEOTIDE SEQUENCE [LARGE SCALE GENOMIC DNA]</scope>
    <source>
        <strain evidence="2 3">S-5007</strain>
    </source>
</reference>
<keyword evidence="2" id="KW-0808">Transferase</keyword>
<evidence type="ECO:0000313" key="2">
    <source>
        <dbReference type="EMBL" id="QHI68225.1"/>
    </source>
</evidence>
<dbReference type="InterPro" id="IPR050834">
    <property type="entry name" value="Glycosyltransf_2"/>
</dbReference>
<dbReference type="Pfam" id="PF00535">
    <property type="entry name" value="Glycos_transf_2"/>
    <property type="match status" value="1"/>
</dbReference>
<dbReference type="SUPFAM" id="SSF53448">
    <property type="entry name" value="Nucleotide-diphospho-sugar transferases"/>
    <property type="match status" value="1"/>
</dbReference>
<dbReference type="KEGG" id="taer:GT409_01745"/>
<proteinExistence type="predicted"/>
<protein>
    <submittedName>
        <fullName evidence="2">Glycosyltransferase</fullName>
    </submittedName>
</protein>
<dbReference type="InterPro" id="IPR029044">
    <property type="entry name" value="Nucleotide-diphossugar_trans"/>
</dbReference>
<organism evidence="2 3">
    <name type="scientific">Tichowtungia aerotolerans</name>
    <dbReference type="NCBI Taxonomy" id="2697043"/>
    <lineage>
        <taxon>Bacteria</taxon>
        <taxon>Pseudomonadati</taxon>
        <taxon>Kiritimatiellota</taxon>
        <taxon>Tichowtungiia</taxon>
        <taxon>Tichowtungiales</taxon>
        <taxon>Tichowtungiaceae</taxon>
        <taxon>Tichowtungia</taxon>
    </lineage>
</organism>
<dbReference type="AlphaFoldDB" id="A0A6P1MAS7"/>
<dbReference type="Gene3D" id="3.90.550.10">
    <property type="entry name" value="Spore Coat Polysaccharide Biosynthesis Protein SpsA, Chain A"/>
    <property type="match status" value="1"/>
</dbReference>
<dbReference type="InterPro" id="IPR001173">
    <property type="entry name" value="Glyco_trans_2-like"/>
</dbReference>
<dbReference type="EMBL" id="CP047593">
    <property type="protein sequence ID" value="QHI68225.1"/>
    <property type="molecule type" value="Genomic_DNA"/>
</dbReference>